<comment type="caution">
    <text evidence="1">The sequence shown here is derived from an EMBL/GenBank/DDBJ whole genome shotgun (WGS) entry which is preliminary data.</text>
</comment>
<accession>A0ABR2FU07</accession>
<evidence type="ECO:0000313" key="1">
    <source>
        <dbReference type="EMBL" id="KAK8587740.1"/>
    </source>
</evidence>
<protein>
    <submittedName>
        <fullName evidence="1">Uncharacterized protein</fullName>
    </submittedName>
</protein>
<dbReference type="Proteomes" id="UP001472677">
    <property type="component" value="Unassembled WGS sequence"/>
</dbReference>
<evidence type="ECO:0000313" key="2">
    <source>
        <dbReference type="Proteomes" id="UP001472677"/>
    </source>
</evidence>
<proteinExistence type="predicted"/>
<organism evidence="1 2">
    <name type="scientific">Hibiscus sabdariffa</name>
    <name type="common">roselle</name>
    <dbReference type="NCBI Taxonomy" id="183260"/>
    <lineage>
        <taxon>Eukaryota</taxon>
        <taxon>Viridiplantae</taxon>
        <taxon>Streptophyta</taxon>
        <taxon>Embryophyta</taxon>
        <taxon>Tracheophyta</taxon>
        <taxon>Spermatophyta</taxon>
        <taxon>Magnoliopsida</taxon>
        <taxon>eudicotyledons</taxon>
        <taxon>Gunneridae</taxon>
        <taxon>Pentapetalae</taxon>
        <taxon>rosids</taxon>
        <taxon>malvids</taxon>
        <taxon>Malvales</taxon>
        <taxon>Malvaceae</taxon>
        <taxon>Malvoideae</taxon>
        <taxon>Hibiscus</taxon>
    </lineage>
</organism>
<sequence length="81" mass="8814">MKIGNVGETKSVEPHGKLKGWGMAWAKDRAECLSVVTKLGMLTKCIDFDAWVLFVYYNGVGFGSVHTSQSLPSVVVPLLNT</sequence>
<dbReference type="EMBL" id="JBBPBM010000004">
    <property type="protein sequence ID" value="KAK8587740.1"/>
    <property type="molecule type" value="Genomic_DNA"/>
</dbReference>
<reference evidence="1 2" key="1">
    <citation type="journal article" date="2024" name="G3 (Bethesda)">
        <title>Genome assembly of Hibiscus sabdariffa L. provides insights into metabolisms of medicinal natural products.</title>
        <authorList>
            <person name="Kim T."/>
        </authorList>
    </citation>
    <scope>NUCLEOTIDE SEQUENCE [LARGE SCALE GENOMIC DNA]</scope>
    <source>
        <strain evidence="1">TK-2024</strain>
        <tissue evidence="1">Old leaves</tissue>
    </source>
</reference>
<keyword evidence="2" id="KW-1185">Reference proteome</keyword>
<name>A0ABR2FU07_9ROSI</name>
<gene>
    <name evidence="1" type="ORF">V6N12_022220</name>
</gene>